<evidence type="ECO:0000256" key="1">
    <source>
        <dbReference type="ARBA" id="ARBA00022723"/>
    </source>
</evidence>
<sequence>MVLKVEGMSCGHCVRAVTDAVHARDAAAKVAIDLAAGTLTLQTVASRAALAEAIAAEGYVVAG</sequence>
<dbReference type="PROSITE" id="PS50846">
    <property type="entry name" value="HMA_2"/>
    <property type="match status" value="1"/>
</dbReference>
<dbReference type="Gene3D" id="3.30.70.100">
    <property type="match status" value="1"/>
</dbReference>
<protein>
    <submittedName>
        <fullName evidence="3">Heavy-metal-associated domain-containing protein</fullName>
    </submittedName>
</protein>
<comment type="caution">
    <text evidence="3">The sequence shown here is derived from an EMBL/GenBank/DDBJ whole genome shotgun (WGS) entry which is preliminary data.</text>
</comment>
<dbReference type="PROSITE" id="PS01047">
    <property type="entry name" value="HMA_1"/>
    <property type="match status" value="1"/>
</dbReference>
<feature type="domain" description="HMA" evidence="2">
    <location>
        <begin position="1"/>
        <end position="62"/>
    </location>
</feature>
<evidence type="ECO:0000313" key="3">
    <source>
        <dbReference type="EMBL" id="MBR0666654.1"/>
    </source>
</evidence>
<dbReference type="RefSeq" id="WP_211854466.1">
    <property type="nucleotide sequence ID" value="NZ_JAAGBB010000025.1"/>
</dbReference>
<accession>A0ABS5F2A4</accession>
<dbReference type="CDD" id="cd00371">
    <property type="entry name" value="HMA"/>
    <property type="match status" value="1"/>
</dbReference>
<dbReference type="SUPFAM" id="SSF55008">
    <property type="entry name" value="HMA, heavy metal-associated domain"/>
    <property type="match status" value="1"/>
</dbReference>
<proteinExistence type="predicted"/>
<dbReference type="Pfam" id="PF00403">
    <property type="entry name" value="HMA"/>
    <property type="match status" value="1"/>
</dbReference>
<dbReference type="InterPro" id="IPR017969">
    <property type="entry name" value="Heavy-metal-associated_CS"/>
</dbReference>
<dbReference type="Proteomes" id="UP001196870">
    <property type="component" value="Unassembled WGS sequence"/>
</dbReference>
<keyword evidence="4" id="KW-1185">Reference proteome</keyword>
<dbReference type="InterPro" id="IPR006121">
    <property type="entry name" value="HMA_dom"/>
</dbReference>
<name>A0ABS5F2A4_9PROT</name>
<organism evidence="3 4">
    <name type="scientific">Plastoroseomonas hellenica</name>
    <dbReference type="NCBI Taxonomy" id="2687306"/>
    <lineage>
        <taxon>Bacteria</taxon>
        <taxon>Pseudomonadati</taxon>
        <taxon>Pseudomonadota</taxon>
        <taxon>Alphaproteobacteria</taxon>
        <taxon>Acetobacterales</taxon>
        <taxon>Acetobacteraceae</taxon>
        <taxon>Plastoroseomonas</taxon>
    </lineage>
</organism>
<evidence type="ECO:0000313" key="4">
    <source>
        <dbReference type="Proteomes" id="UP001196870"/>
    </source>
</evidence>
<dbReference type="InterPro" id="IPR036163">
    <property type="entry name" value="HMA_dom_sf"/>
</dbReference>
<evidence type="ECO:0000259" key="2">
    <source>
        <dbReference type="PROSITE" id="PS50846"/>
    </source>
</evidence>
<keyword evidence="1" id="KW-0479">Metal-binding</keyword>
<gene>
    <name evidence="3" type="ORF">GXW71_20005</name>
</gene>
<reference evidence="4" key="1">
    <citation type="journal article" date="2021" name="Syst. Appl. Microbiol.">
        <title>Roseomonas hellenica sp. nov., isolated from roots of wild-growing Alkanna tinctoria.</title>
        <authorList>
            <person name="Rat A."/>
            <person name="Naranjo H.D."/>
            <person name="Lebbe L."/>
            <person name="Cnockaert M."/>
            <person name="Krigas N."/>
            <person name="Grigoriadou K."/>
            <person name="Maloupa E."/>
            <person name="Willems A."/>
        </authorList>
    </citation>
    <scope>NUCLEOTIDE SEQUENCE [LARGE SCALE GENOMIC DNA]</scope>
    <source>
        <strain evidence="4">LMG 31523</strain>
    </source>
</reference>
<dbReference type="EMBL" id="JAAGBB010000025">
    <property type="protein sequence ID" value="MBR0666654.1"/>
    <property type="molecule type" value="Genomic_DNA"/>
</dbReference>